<evidence type="ECO:0000313" key="4">
    <source>
        <dbReference type="EMBL" id="TFZ39165.1"/>
    </source>
</evidence>
<dbReference type="OrthoDB" id="573482at2"/>
<dbReference type="EMBL" id="SRIB01000019">
    <property type="protein sequence ID" value="TFZ39165.1"/>
    <property type="molecule type" value="Genomic_DNA"/>
</dbReference>
<keyword evidence="5" id="KW-1185">Reference proteome</keyword>
<proteinExistence type="predicted"/>
<dbReference type="InterPro" id="IPR019243">
    <property type="entry name" value="DUF2202"/>
</dbReference>
<dbReference type="CDD" id="cd01048">
    <property type="entry name" value="Ferritin_like_AB2"/>
    <property type="match status" value="1"/>
</dbReference>
<evidence type="ECO:0000256" key="2">
    <source>
        <dbReference type="SAM" id="SignalP"/>
    </source>
</evidence>
<dbReference type="Pfam" id="PF09968">
    <property type="entry name" value="DUF2202"/>
    <property type="match status" value="1"/>
</dbReference>
<accession>A0A4Z0D1G3</accession>
<reference evidence="4 5" key="1">
    <citation type="submission" date="2019-03" db="EMBL/GenBank/DDBJ databases">
        <title>Draft genome sequence data and analysis of a Fermenting Bacterium, Soehngenia longevitae strain 1933PT, isolated from petroleum reservoir in Azerbaijan.</title>
        <authorList>
            <person name="Grouzdev D.S."/>
            <person name="Bidzhieva S.K."/>
            <person name="Sokolova D.S."/>
            <person name="Tourova T.P."/>
            <person name="Poltaraus A.B."/>
            <person name="Nazina T.N."/>
        </authorList>
    </citation>
    <scope>NUCLEOTIDE SEQUENCE [LARGE SCALE GENOMIC DNA]</scope>
    <source>
        <strain evidence="4 5">1933P</strain>
    </source>
</reference>
<evidence type="ECO:0000259" key="3">
    <source>
        <dbReference type="Pfam" id="PF09968"/>
    </source>
</evidence>
<protein>
    <submittedName>
        <fullName evidence="4">DUF2202 domain-containing protein</fullName>
    </submittedName>
</protein>
<dbReference type="RefSeq" id="WP_135271731.1">
    <property type="nucleotide sequence ID" value="NZ_SRIB01000019.1"/>
</dbReference>
<dbReference type="InterPro" id="IPR012347">
    <property type="entry name" value="Ferritin-like"/>
</dbReference>
<keyword evidence="2" id="KW-0732">Signal</keyword>
<evidence type="ECO:0000256" key="1">
    <source>
        <dbReference type="SAM" id="Coils"/>
    </source>
</evidence>
<comment type="caution">
    <text evidence="4">The sequence shown here is derived from an EMBL/GenBank/DDBJ whole genome shotgun (WGS) entry which is preliminary data.</text>
</comment>
<name>A0A4Z0D1G3_9FIRM</name>
<dbReference type="Proteomes" id="UP000298381">
    <property type="component" value="Unassembled WGS sequence"/>
</dbReference>
<feature type="chain" id="PRO_5021478383" evidence="2">
    <location>
        <begin position="31"/>
        <end position="220"/>
    </location>
</feature>
<feature type="signal peptide" evidence="2">
    <location>
        <begin position="1"/>
        <end position="30"/>
    </location>
</feature>
<feature type="coiled-coil region" evidence="1">
    <location>
        <begin position="157"/>
        <end position="213"/>
    </location>
</feature>
<evidence type="ECO:0000313" key="5">
    <source>
        <dbReference type="Proteomes" id="UP000298381"/>
    </source>
</evidence>
<dbReference type="Gene3D" id="1.20.1260.10">
    <property type="match status" value="1"/>
</dbReference>
<dbReference type="SUPFAM" id="SSF47240">
    <property type="entry name" value="Ferritin-like"/>
    <property type="match status" value="1"/>
</dbReference>
<dbReference type="AlphaFoldDB" id="A0A4Z0D1G3"/>
<organism evidence="4 5">
    <name type="scientific">Soehngenia longivitae</name>
    <dbReference type="NCBI Taxonomy" id="2562294"/>
    <lineage>
        <taxon>Bacteria</taxon>
        <taxon>Bacillati</taxon>
        <taxon>Bacillota</taxon>
        <taxon>Tissierellia</taxon>
        <taxon>Tissierellales</taxon>
        <taxon>Tissierellaceae</taxon>
        <taxon>Soehngenia</taxon>
    </lineage>
</organism>
<sequence length="220" mass="24932">MKNLFKKTSVAMALVSMLSIGMGAANFSYAENPSIGAQAALNDKSYTQEEMITYALQDEYLAKAEYEEIISTFNITRPFSNILRAEETHIDLIEPLLEEYDIEFTVPDVENYVVTPADLLEAYNAGIEAEKLNIQMYENFLKEDLDEDVKLVFERLLNASKNHLQAFERQVDRYNGEYTNPGFQGNGRTNKNANAANQRVNTANQRANRLYRDGSCLLGN</sequence>
<keyword evidence="1" id="KW-0175">Coiled coil</keyword>
<feature type="domain" description="DUF2202" evidence="3">
    <location>
        <begin position="117"/>
        <end position="179"/>
    </location>
</feature>
<gene>
    <name evidence="4" type="ORF">E4100_09070</name>
</gene>
<dbReference type="InterPro" id="IPR009078">
    <property type="entry name" value="Ferritin-like_SF"/>
</dbReference>